<evidence type="ECO:0000313" key="1">
    <source>
        <dbReference type="EMBL" id="CAI4038921.1"/>
    </source>
</evidence>
<dbReference type="RefSeq" id="XP_056082036.1">
    <property type="nucleotide sequence ID" value="XM_056222334.1"/>
</dbReference>
<dbReference type="GeneID" id="80918132"/>
<accession>A0AA35J049</accession>
<gene>
    <name evidence="1" type="primary">SMKI06G2730</name>
    <name evidence="1" type="ORF">SMKI_06G2730</name>
</gene>
<protein>
    <recommendedName>
        <fullName evidence="3">Bem4p</fullName>
    </recommendedName>
</protein>
<dbReference type="AlphaFoldDB" id="A0AA35J049"/>
<dbReference type="InterPro" id="IPR040144">
    <property type="entry name" value="RAP1GDS1"/>
</dbReference>
<dbReference type="EMBL" id="OX365762">
    <property type="protein sequence ID" value="CAI4038921.1"/>
    <property type="molecule type" value="Genomic_DNA"/>
</dbReference>
<dbReference type="GO" id="GO:0005085">
    <property type="term" value="F:guanyl-nucleotide exchange factor activity"/>
    <property type="evidence" value="ECO:0007669"/>
    <property type="project" value="InterPro"/>
</dbReference>
<reference evidence="1" key="1">
    <citation type="submission" date="2022-10" db="EMBL/GenBank/DDBJ databases">
        <authorList>
            <person name="Byrne P K."/>
        </authorList>
    </citation>
    <scope>NUCLEOTIDE SEQUENCE</scope>
    <source>
        <strain evidence="1">IFO1815</strain>
    </source>
</reference>
<dbReference type="Proteomes" id="UP001161438">
    <property type="component" value="Chromosome 6"/>
</dbReference>
<organism evidence="1 2">
    <name type="scientific">Saccharomyces mikatae IFO 1815</name>
    <dbReference type="NCBI Taxonomy" id="226126"/>
    <lineage>
        <taxon>Eukaryota</taxon>
        <taxon>Fungi</taxon>
        <taxon>Dikarya</taxon>
        <taxon>Ascomycota</taxon>
        <taxon>Saccharomycotina</taxon>
        <taxon>Saccharomycetes</taxon>
        <taxon>Saccharomycetales</taxon>
        <taxon>Saccharomycetaceae</taxon>
        <taxon>Saccharomyces</taxon>
    </lineage>
</organism>
<evidence type="ECO:0000313" key="2">
    <source>
        <dbReference type="Proteomes" id="UP001161438"/>
    </source>
</evidence>
<proteinExistence type="predicted"/>
<keyword evidence="2" id="KW-1185">Reference proteome</keyword>
<dbReference type="PANTHER" id="PTHR10957">
    <property type="entry name" value="RAP1 GTPASE-GDP DISSOCIATION STIMULATOR 1"/>
    <property type="match status" value="1"/>
</dbReference>
<sequence>MDYEEILFGLQPILNASSIKDVPMNDVYLESYLTVMDQLAVSLREPTNRDIVGKTGLLSNLVMVLEQTLDFCFHDTNISNNDKTALYKISSEMIRCIANAISDNDNNREILSCIEGRKLLNYYIGGILKLSQISSDDTEYSLLDELQMRSVVLLRNFCIGNVTFTKKVASFIRGPLFIMLKTTQYTYLTSPDKVTLGSDLLNSLLQVNYKNVPINDLLFLSQNIKKISSNMKNEELPVMEDETFKVHSCTDTREFTSQNVKDEGEEEDEEEVNCELLLNLSACLETIVVKDESIDFTNEEDLVLNVQKNLLLSLDCLELKTFNDKLIVMRRLVSCAGNISANLTNSNKIEQPLCIEVIRSSPGSYASAAALIILCNSVTSKTDAVALLKLVSLTELVAVGSSFKDPFQYQGLLDLLRKLLNLENAMWLDVKDLSTLFSIMKKCHEQAKYYNHLRPLLSKLLNKALAVLPSSKLRSLMDNDSTIMPFIAKHGTLASCIAMDKLLVSTKADPAECFTPLWDSIFTFQNLGQPEQLPISDLFHITKTVGIYLKDSSAATKVNPVENILVKNYAEKLIIILETILSLKENQDKGSESCFNNGKFMAGMILEILKNTVYLTPEEVNLKELANSFF</sequence>
<evidence type="ECO:0008006" key="3">
    <source>
        <dbReference type="Google" id="ProtNLM"/>
    </source>
</evidence>
<name>A0AA35J049_SACMI</name>